<dbReference type="STRING" id="1206466.K0KK92"/>
<dbReference type="HOGENOM" id="CLU_083053_1_0_1"/>
<dbReference type="eggNOG" id="KOG3456">
    <property type="taxonomic scope" value="Eukaryota"/>
</dbReference>
<dbReference type="GO" id="GO:0005739">
    <property type="term" value="C:mitochondrion"/>
    <property type="evidence" value="ECO:0007669"/>
    <property type="project" value="GOC"/>
</dbReference>
<dbReference type="AlphaFoldDB" id="K0KK92"/>
<sequence>MMITRRSIISRPTTRLLARFQSSLSKESTSTPDAKDSTRLQQAPNRETTWSRSQASRTEVLNHAKFIQKDLSKQPQPYAAIDLIAKQPVRYIPDRIATCAGNKQLGQGHPKIYINLDPKRPATCGYCGLRFAQEEYREEIEASDAH</sequence>
<gene>
    <name evidence="3" type="ORF">BN7_2904</name>
</gene>
<reference evidence="3 4" key="1">
    <citation type="journal article" date="2012" name="Eukaryot. Cell">
        <title>Draft genome sequence of Wickerhamomyces ciferrii NRRL Y-1031 F-60-10.</title>
        <authorList>
            <person name="Schneider J."/>
            <person name="Andrea H."/>
            <person name="Blom J."/>
            <person name="Jaenicke S."/>
            <person name="Ruckert C."/>
            <person name="Schorsch C."/>
            <person name="Szczepanowski R."/>
            <person name="Farwick M."/>
            <person name="Goesmann A."/>
            <person name="Puhler A."/>
            <person name="Schaffer S."/>
            <person name="Tauch A."/>
            <person name="Kohler T."/>
            <person name="Brinkrolf K."/>
        </authorList>
    </citation>
    <scope>NUCLEOTIDE SEQUENCE [LARGE SCALE GENOMIC DNA]</scope>
    <source>
        <strain evidence="4">ATCC 14091 / BCRC 22168 / CBS 111 / JCM 3599 / NBRC 0793 / NRRL Y-1031 F-60-10</strain>
    </source>
</reference>
<name>K0KK92_WICCF</name>
<evidence type="ECO:0000259" key="2">
    <source>
        <dbReference type="Pfam" id="PF10276"/>
    </source>
</evidence>
<organism evidence="3 4">
    <name type="scientific">Wickerhamomyces ciferrii (strain ATCC 14091 / BCRC 22168 / CBS 111 / JCM 3599 / NBRC 0793 / NRRL Y-1031 F-60-10)</name>
    <name type="common">Yeast</name>
    <name type="synonym">Pichia ciferrii</name>
    <dbReference type="NCBI Taxonomy" id="1206466"/>
    <lineage>
        <taxon>Eukaryota</taxon>
        <taxon>Fungi</taxon>
        <taxon>Dikarya</taxon>
        <taxon>Ascomycota</taxon>
        <taxon>Saccharomycotina</taxon>
        <taxon>Saccharomycetes</taxon>
        <taxon>Phaffomycetales</taxon>
        <taxon>Wickerhamomycetaceae</taxon>
        <taxon>Wickerhamomyces</taxon>
    </lineage>
</organism>
<dbReference type="Pfam" id="PF10276">
    <property type="entry name" value="zf-CHCC"/>
    <property type="match status" value="1"/>
</dbReference>
<dbReference type="PANTHER" id="PTHR13156">
    <property type="entry name" value="NADH-UBIQUINONE OXIDOREDUCTASE 13 KD-A SUBUNIT"/>
    <property type="match status" value="1"/>
</dbReference>
<evidence type="ECO:0000313" key="4">
    <source>
        <dbReference type="Proteomes" id="UP000009328"/>
    </source>
</evidence>
<dbReference type="PANTHER" id="PTHR13156:SF0">
    <property type="entry name" value="NADH DEHYDROGENASE [UBIQUINONE] IRON-SULFUR PROTEIN 6, MITOCHONDRIAL"/>
    <property type="match status" value="1"/>
</dbReference>
<protein>
    <submittedName>
        <fullName evidence="3">NADH dehydrogenase [ubiquinone] iron-sulfur protein 6, mitochondrial</fullName>
    </submittedName>
</protein>
<evidence type="ECO:0000313" key="3">
    <source>
        <dbReference type="EMBL" id="CCH43356.1"/>
    </source>
</evidence>
<proteinExistence type="predicted"/>
<dbReference type="GO" id="GO:0006120">
    <property type="term" value="P:mitochondrial electron transport, NADH to ubiquinone"/>
    <property type="evidence" value="ECO:0007669"/>
    <property type="project" value="TreeGrafter"/>
</dbReference>
<feature type="domain" description="Zinc finger CHCC-type" evidence="2">
    <location>
        <begin position="95"/>
        <end position="131"/>
    </location>
</feature>
<feature type="compositionally biased region" description="Polar residues" evidence="1">
    <location>
        <begin position="22"/>
        <end position="32"/>
    </location>
</feature>
<dbReference type="Proteomes" id="UP000009328">
    <property type="component" value="Unassembled WGS sequence"/>
</dbReference>
<dbReference type="InParanoid" id="K0KK92"/>
<keyword evidence="4" id="KW-1185">Reference proteome</keyword>
<dbReference type="InterPro" id="IPR019401">
    <property type="entry name" value="Znf_CHCC"/>
</dbReference>
<dbReference type="Gene3D" id="2.60.260.40">
    <property type="entry name" value="q5lls5 like domains"/>
    <property type="match status" value="1"/>
</dbReference>
<comment type="caution">
    <text evidence="3">The sequence shown here is derived from an EMBL/GenBank/DDBJ whole genome shotgun (WGS) entry which is preliminary data.</text>
</comment>
<feature type="compositionally biased region" description="Polar residues" evidence="1">
    <location>
        <begin position="39"/>
        <end position="56"/>
    </location>
</feature>
<evidence type="ECO:0000256" key="1">
    <source>
        <dbReference type="SAM" id="MobiDB-lite"/>
    </source>
</evidence>
<feature type="region of interest" description="Disordered" evidence="1">
    <location>
        <begin position="22"/>
        <end position="56"/>
    </location>
</feature>
<dbReference type="EMBL" id="CAIF01000076">
    <property type="protein sequence ID" value="CCH43356.1"/>
    <property type="molecule type" value="Genomic_DNA"/>
</dbReference>
<accession>K0KK92</accession>